<keyword evidence="6" id="KW-0378">Hydrolase</keyword>
<sequence length="276" mass="31291">MKASRKTKKDTDTQQKEKTEDTGEPTDVKKGRQKRKNTDNNALKKVKVALREGNLSDTKLGEAFYNVPCEDLAKNLLGKVLVRCLPNGQKLKGRIVETECYPGGEDKASMTYNGRVTPKTKALYSKPGSTFVYTTYGMYHCINICSQGEGSAVLLRAADPIEGLEYMNMQRLQKRKSTKFQTFKENDLCNGPSKMCISFSIDKTCTEQDLTSWDGLWIETDEKSEEFNPENIVVSTRIGIESAGREWGLKPWRFYVYDGKSVSKRDVKQEEERAKT</sequence>
<organism evidence="15 16">
    <name type="scientific">Gryllus longicercus</name>
    <dbReference type="NCBI Taxonomy" id="2509291"/>
    <lineage>
        <taxon>Eukaryota</taxon>
        <taxon>Metazoa</taxon>
        <taxon>Ecdysozoa</taxon>
        <taxon>Arthropoda</taxon>
        <taxon>Hexapoda</taxon>
        <taxon>Insecta</taxon>
        <taxon>Pterygota</taxon>
        <taxon>Neoptera</taxon>
        <taxon>Polyneoptera</taxon>
        <taxon>Orthoptera</taxon>
        <taxon>Ensifera</taxon>
        <taxon>Gryllidea</taxon>
        <taxon>Grylloidea</taxon>
        <taxon>Gryllidae</taxon>
        <taxon>Gryllinae</taxon>
        <taxon>Gryllus</taxon>
    </lineage>
</organism>
<evidence type="ECO:0000256" key="13">
    <source>
        <dbReference type="ARBA" id="ARBA00082988"/>
    </source>
</evidence>
<evidence type="ECO:0000256" key="14">
    <source>
        <dbReference type="SAM" id="MobiDB-lite"/>
    </source>
</evidence>
<dbReference type="HAMAP" id="MF_00527">
    <property type="entry name" value="3MGH"/>
    <property type="match status" value="1"/>
</dbReference>
<evidence type="ECO:0000313" key="16">
    <source>
        <dbReference type="Proteomes" id="UP001378592"/>
    </source>
</evidence>
<evidence type="ECO:0000256" key="6">
    <source>
        <dbReference type="ARBA" id="ARBA00022801"/>
    </source>
</evidence>
<evidence type="ECO:0000256" key="11">
    <source>
        <dbReference type="ARBA" id="ARBA00076879"/>
    </source>
</evidence>
<dbReference type="Pfam" id="PF02245">
    <property type="entry name" value="Pur_DNA_glyco"/>
    <property type="match status" value="1"/>
</dbReference>
<dbReference type="CDD" id="cd00540">
    <property type="entry name" value="AAG"/>
    <property type="match status" value="1"/>
</dbReference>
<dbReference type="Proteomes" id="UP001378592">
    <property type="component" value="Unassembled WGS sequence"/>
</dbReference>
<dbReference type="GO" id="GO:0003677">
    <property type="term" value="F:DNA binding"/>
    <property type="evidence" value="ECO:0007669"/>
    <property type="project" value="InterPro"/>
</dbReference>
<reference evidence="15 16" key="1">
    <citation type="submission" date="2024-03" db="EMBL/GenBank/DDBJ databases">
        <title>The genome assembly and annotation of the cricket Gryllus longicercus Weissman &amp; Gray.</title>
        <authorList>
            <person name="Szrajer S."/>
            <person name="Gray D."/>
            <person name="Ylla G."/>
        </authorList>
    </citation>
    <scope>NUCLEOTIDE SEQUENCE [LARGE SCALE GENOMIC DNA]</scope>
    <source>
        <strain evidence="15">DAG 2021-001</strain>
        <tissue evidence="15">Whole body minus gut</tissue>
    </source>
</reference>
<evidence type="ECO:0000256" key="9">
    <source>
        <dbReference type="ARBA" id="ARBA00066187"/>
    </source>
</evidence>
<feature type="compositionally biased region" description="Basic and acidic residues" evidence="14">
    <location>
        <begin position="9"/>
        <end position="30"/>
    </location>
</feature>
<keyword evidence="5" id="KW-0227">DNA damage</keyword>
<protein>
    <recommendedName>
        <fullName evidence="10">DNA-3-methyladenine glycosylase</fullName>
        <ecNumber evidence="4">3.2.2.21</ecNumber>
    </recommendedName>
    <alternativeName>
        <fullName evidence="11">3-alkyladenine DNA glycosylase</fullName>
    </alternativeName>
    <alternativeName>
        <fullName evidence="8">3-methyladenine DNA glycosidase</fullName>
    </alternativeName>
    <alternativeName>
        <fullName evidence="13">ADPG</fullName>
    </alternativeName>
    <alternativeName>
        <fullName evidence="12">N-methylpurine-DNA glycosylase</fullName>
    </alternativeName>
</protein>
<dbReference type="NCBIfam" id="TIGR00567">
    <property type="entry name" value="3mg"/>
    <property type="match status" value="1"/>
</dbReference>
<comment type="function">
    <text evidence="2">Hydrolysis of the deoxyribose N-glycosidic bond to excise 3-methyladenine, and 7-methylguanine from the damaged DNA polymer formed by alkylation lesions.</text>
</comment>
<dbReference type="PANTHER" id="PTHR10429">
    <property type="entry name" value="DNA-3-METHYLADENINE GLYCOSYLASE"/>
    <property type="match status" value="1"/>
</dbReference>
<comment type="catalytic activity">
    <reaction evidence="1">
        <text>Hydrolysis of alkylated DNA, releasing 3-methyladenine, 3-methylguanine, 7-methylguanine and 7-methyladenine.</text>
        <dbReference type="EC" id="3.2.2.21"/>
    </reaction>
</comment>
<keyword evidence="7" id="KW-0234">DNA repair</keyword>
<dbReference type="PANTHER" id="PTHR10429:SF0">
    <property type="entry name" value="DNA-3-METHYLADENINE GLYCOSYLASE"/>
    <property type="match status" value="1"/>
</dbReference>
<evidence type="ECO:0000313" key="15">
    <source>
        <dbReference type="EMBL" id="KAK7865885.1"/>
    </source>
</evidence>
<dbReference type="Gene3D" id="3.10.300.10">
    <property type="entry name" value="Methylpurine-DNA glycosylase (MPG)"/>
    <property type="match status" value="1"/>
</dbReference>
<evidence type="ECO:0000256" key="4">
    <source>
        <dbReference type="ARBA" id="ARBA00012000"/>
    </source>
</evidence>
<proteinExistence type="inferred from homology"/>
<evidence type="ECO:0000256" key="7">
    <source>
        <dbReference type="ARBA" id="ARBA00023204"/>
    </source>
</evidence>
<comment type="similarity">
    <text evidence="3">Belongs to the DNA glycosylase MPG family.</text>
</comment>
<name>A0AAN9VJ70_9ORTH</name>
<comment type="caution">
    <text evidence="15">The sequence shown here is derived from an EMBL/GenBank/DDBJ whole genome shotgun (WGS) entry which is preliminary data.</text>
</comment>
<dbReference type="SUPFAM" id="SSF50486">
    <property type="entry name" value="FMT C-terminal domain-like"/>
    <property type="match status" value="1"/>
</dbReference>
<evidence type="ECO:0000256" key="8">
    <source>
        <dbReference type="ARBA" id="ARBA00033426"/>
    </source>
</evidence>
<dbReference type="EC" id="3.2.2.21" evidence="4"/>
<keyword evidence="16" id="KW-1185">Reference proteome</keyword>
<feature type="region of interest" description="Disordered" evidence="14">
    <location>
        <begin position="1"/>
        <end position="43"/>
    </location>
</feature>
<accession>A0AAN9VJ70</accession>
<evidence type="ECO:0000256" key="5">
    <source>
        <dbReference type="ARBA" id="ARBA00022763"/>
    </source>
</evidence>
<dbReference type="EMBL" id="JAZDUA010000164">
    <property type="protein sequence ID" value="KAK7865885.1"/>
    <property type="molecule type" value="Genomic_DNA"/>
</dbReference>
<evidence type="ECO:0000256" key="10">
    <source>
        <dbReference type="ARBA" id="ARBA00068926"/>
    </source>
</evidence>
<dbReference type="AlphaFoldDB" id="A0AAN9VJ70"/>
<comment type="subunit">
    <text evidence="9">Binds MBD1. Binds SSBP1.</text>
</comment>
<dbReference type="InterPro" id="IPR003180">
    <property type="entry name" value="MPG"/>
</dbReference>
<evidence type="ECO:0000256" key="2">
    <source>
        <dbReference type="ARBA" id="ARBA00002421"/>
    </source>
</evidence>
<evidence type="ECO:0000256" key="1">
    <source>
        <dbReference type="ARBA" id="ARBA00000086"/>
    </source>
</evidence>
<dbReference type="GO" id="GO:0006284">
    <property type="term" value="P:base-excision repair"/>
    <property type="evidence" value="ECO:0007669"/>
    <property type="project" value="InterPro"/>
</dbReference>
<dbReference type="InterPro" id="IPR036995">
    <property type="entry name" value="MPG_sf"/>
</dbReference>
<dbReference type="FunFam" id="3.10.300.10:FF:000001">
    <property type="entry name" value="Putative 3-methyladenine DNA glycosylase"/>
    <property type="match status" value="1"/>
</dbReference>
<gene>
    <name evidence="15" type="ORF">R5R35_003995</name>
</gene>
<evidence type="ECO:0000256" key="3">
    <source>
        <dbReference type="ARBA" id="ARBA00009232"/>
    </source>
</evidence>
<evidence type="ECO:0000256" key="12">
    <source>
        <dbReference type="ARBA" id="ARBA00078171"/>
    </source>
</evidence>
<dbReference type="InterPro" id="IPR011034">
    <property type="entry name" value="Formyl_transferase-like_C_sf"/>
</dbReference>
<dbReference type="GO" id="GO:0003905">
    <property type="term" value="F:alkylbase DNA N-glycosylase activity"/>
    <property type="evidence" value="ECO:0007669"/>
    <property type="project" value="UniProtKB-EC"/>
</dbReference>